<accession>A0AAU7N3N5</accession>
<sequence>MLGGFLVGVLSVLGLFLFSIFLFFESNLCLSWFFLELASISFIPLFFCVGSSVNLVSLFYYLIISGVSSGLLLSGILFEECVFFLVLGLLVKFGVFPFFGWVYSVIGGVNWLAVWGFTTLLKIPFILICFFLVVGLSWSNFIIFLCSVSCFFLSVLFWVFSANWSFCWCHMMLSSSSVLVSLSFSGCSFDSLFYIFLLYFVWASLVIYFFYWCTSFESGSDNYFYFLFYYCFLLLTFPISFPIFYKVLVCVSVFSCGLFFLTCWLLYSISEQLYFVFSACGFFNQKGCPSVFGLV</sequence>
<name>A0AAU7N3N5_9TREM</name>
<feature type="transmembrane region" description="Helical" evidence="1">
    <location>
        <begin position="248"/>
        <end position="267"/>
    </location>
</feature>
<dbReference type="AlphaFoldDB" id="A0AAU7N3N5"/>
<proteinExistence type="predicted"/>
<keyword evidence="2" id="KW-0496">Mitochondrion</keyword>
<keyword evidence="1" id="KW-0472">Membrane</keyword>
<feature type="transmembrane region" description="Helical" evidence="1">
    <location>
        <begin position="141"/>
        <end position="159"/>
    </location>
</feature>
<reference evidence="2" key="1">
    <citation type="submission" date="2024-05" db="EMBL/GenBank/DDBJ databases">
        <title>Complete mitochondrial genome and phylogenetic analysis of Dollfustrema vaneyi (Trematoda: Bucephalidae).</title>
        <authorList>
            <person name="Hu Y."/>
            <person name="Wang T.G."/>
            <person name="Li X.W."/>
            <person name="Zhang D."/>
        </authorList>
    </citation>
    <scope>NUCLEOTIDE SEQUENCE</scope>
</reference>
<feature type="transmembrane region" description="Helical" evidence="1">
    <location>
        <begin position="223"/>
        <end position="241"/>
    </location>
</feature>
<organism evidence="2">
    <name type="scientific">Dollfustrema vaneyi</name>
    <dbReference type="NCBI Taxonomy" id="438518"/>
    <lineage>
        <taxon>Eukaryota</taxon>
        <taxon>Metazoa</taxon>
        <taxon>Spiralia</taxon>
        <taxon>Lophotrochozoa</taxon>
        <taxon>Platyhelminthes</taxon>
        <taxon>Trematoda</taxon>
        <taxon>Digenea</taxon>
        <taxon>Strigeidida</taxon>
        <taxon>Strigeoidea</taxon>
        <taxon>Bucephalidae</taxon>
        <taxon>Dollfustrema</taxon>
    </lineage>
</organism>
<keyword evidence="1" id="KW-0812">Transmembrane</keyword>
<protein>
    <submittedName>
        <fullName evidence="2">NADH dehydrogenase subunit 2</fullName>
    </submittedName>
</protein>
<keyword evidence="1" id="KW-1133">Transmembrane helix</keyword>
<feature type="transmembrane region" description="Helical" evidence="1">
    <location>
        <begin position="31"/>
        <end position="52"/>
    </location>
</feature>
<gene>
    <name evidence="2" type="primary">nad2</name>
</gene>
<feature type="transmembrane region" description="Helical" evidence="1">
    <location>
        <begin position="85"/>
        <end position="106"/>
    </location>
</feature>
<feature type="transmembrane region" description="Helical" evidence="1">
    <location>
        <begin position="58"/>
        <end position="78"/>
    </location>
</feature>
<feature type="transmembrane region" description="Helical" evidence="1">
    <location>
        <begin position="112"/>
        <end position="134"/>
    </location>
</feature>
<feature type="transmembrane region" description="Helical" evidence="1">
    <location>
        <begin position="191"/>
        <end position="211"/>
    </location>
</feature>
<geneLocation type="mitochondrion" evidence="2"/>
<dbReference type="EMBL" id="PP860916">
    <property type="protein sequence ID" value="XBQ65886.1"/>
    <property type="molecule type" value="Genomic_DNA"/>
</dbReference>
<evidence type="ECO:0000313" key="2">
    <source>
        <dbReference type="EMBL" id="XBQ65886.1"/>
    </source>
</evidence>
<evidence type="ECO:0000256" key="1">
    <source>
        <dbReference type="SAM" id="Phobius"/>
    </source>
</evidence>
<feature type="transmembrane region" description="Helical" evidence="1">
    <location>
        <begin position="6"/>
        <end position="24"/>
    </location>
</feature>